<feature type="region of interest" description="Disordered" evidence="1">
    <location>
        <begin position="913"/>
        <end position="1067"/>
    </location>
</feature>
<evidence type="ECO:0000313" key="3">
    <source>
        <dbReference type="Proteomes" id="UP000807716"/>
    </source>
</evidence>
<gene>
    <name evidence="2" type="ORF">DFQ27_005434</name>
</gene>
<dbReference type="OrthoDB" id="2438715at2759"/>
<feature type="compositionally biased region" description="Low complexity" evidence="1">
    <location>
        <begin position="992"/>
        <end position="1002"/>
    </location>
</feature>
<feature type="compositionally biased region" description="Gly residues" evidence="1">
    <location>
        <begin position="17"/>
        <end position="28"/>
    </location>
</feature>
<reference evidence="2" key="1">
    <citation type="journal article" date="2020" name="Fungal Divers.">
        <title>Resolving the Mortierellaceae phylogeny through synthesis of multi-gene phylogenetics and phylogenomics.</title>
        <authorList>
            <person name="Vandepol N."/>
            <person name="Liber J."/>
            <person name="Desiro A."/>
            <person name="Na H."/>
            <person name="Kennedy M."/>
            <person name="Barry K."/>
            <person name="Grigoriev I.V."/>
            <person name="Miller A.N."/>
            <person name="O'Donnell K."/>
            <person name="Stajich J.E."/>
            <person name="Bonito G."/>
        </authorList>
    </citation>
    <scope>NUCLEOTIDE SEQUENCE</scope>
    <source>
        <strain evidence="2">BC1065</strain>
    </source>
</reference>
<feature type="compositionally biased region" description="Basic residues" evidence="1">
    <location>
        <begin position="65"/>
        <end position="78"/>
    </location>
</feature>
<organism evidence="2 3">
    <name type="scientific">Actinomortierella ambigua</name>
    <dbReference type="NCBI Taxonomy" id="1343610"/>
    <lineage>
        <taxon>Eukaryota</taxon>
        <taxon>Fungi</taxon>
        <taxon>Fungi incertae sedis</taxon>
        <taxon>Mucoromycota</taxon>
        <taxon>Mortierellomycotina</taxon>
        <taxon>Mortierellomycetes</taxon>
        <taxon>Mortierellales</taxon>
        <taxon>Mortierellaceae</taxon>
        <taxon>Actinomortierella</taxon>
    </lineage>
</organism>
<evidence type="ECO:0000256" key="1">
    <source>
        <dbReference type="SAM" id="MobiDB-lite"/>
    </source>
</evidence>
<feature type="compositionally biased region" description="Low complexity" evidence="1">
    <location>
        <begin position="1085"/>
        <end position="1103"/>
    </location>
</feature>
<feature type="compositionally biased region" description="Low complexity" evidence="1">
    <location>
        <begin position="693"/>
        <end position="708"/>
    </location>
</feature>
<feature type="compositionally biased region" description="Low complexity" evidence="1">
    <location>
        <begin position="332"/>
        <end position="342"/>
    </location>
</feature>
<dbReference type="EMBL" id="JAAAJB010000388">
    <property type="protein sequence ID" value="KAG0256869.1"/>
    <property type="molecule type" value="Genomic_DNA"/>
</dbReference>
<proteinExistence type="predicted"/>
<feature type="compositionally biased region" description="Low complexity" evidence="1">
    <location>
        <begin position="438"/>
        <end position="458"/>
    </location>
</feature>
<feature type="compositionally biased region" description="Basic residues" evidence="1">
    <location>
        <begin position="1292"/>
        <end position="1305"/>
    </location>
</feature>
<feature type="region of interest" description="Disordered" evidence="1">
    <location>
        <begin position="1082"/>
        <end position="1156"/>
    </location>
</feature>
<feature type="compositionally biased region" description="Pro residues" evidence="1">
    <location>
        <begin position="1104"/>
        <end position="1128"/>
    </location>
</feature>
<feature type="region of interest" description="Disordered" evidence="1">
    <location>
        <begin position="191"/>
        <end position="370"/>
    </location>
</feature>
<feature type="region of interest" description="Disordered" evidence="1">
    <location>
        <begin position="418"/>
        <end position="503"/>
    </location>
</feature>
<feature type="compositionally biased region" description="Low complexity" evidence="1">
    <location>
        <begin position="134"/>
        <end position="143"/>
    </location>
</feature>
<feature type="compositionally biased region" description="Basic residues" evidence="1">
    <location>
        <begin position="123"/>
        <end position="133"/>
    </location>
</feature>
<sequence length="1344" mass="142590">MLLLVPSNKSEDREGDSSGGGGLGGSGTSGAKVLVVLPPDTDLTSKNVLLPDIPKTPQEIDGSPSHRHHHHRHQRRRSSAPFSQDHLGIFQPTVDPNRSRSRHSSLDTGFGTTEFSSSFSSSVRHHPFRHHTSQSRPPRTPRSLRSAFRKFRPDPSPLLAPDLFGIDDLVDDDVYDGELMQSLRERQIASHFSHTSTKTSSGYSSSQTSLTTSSTPSLTSGTNKSSPSTFSISSSFATQSTTMGPPPANSKGTTSSPSAKAATPLKTGTKTMSKARVGAIASGDDTESLEEEEDDEEEEKEKEEKVGHGFLGTNRKPEKEGMDVDDNGPHPQQQQQQQQQRQGMEMRQEESSTNSQGDTTTTPATATTTTTLESDLSNLLGMASDIDLVMPKFDDAYLAELNETSNRSALSRRASSARRSFEREHSAGAALSVVQAERTSSQSSSTTITSIPTLRSRTVSPCIDRPGPSSPDSGTHTVTIVSPGPVSDGSVQGSHAATSTLREEVKLDKDVEDANGSKVDALTISRDIDNLKRHRDSLKDMEEKVKESDLKDPTSTKPSGPIYFWPSAHIMPVGSRESPSGPPPTLPHPLQHPSLSTAAAAAPRGLHPRPAPMIIQSSQWRSTSGGGAVMSAVEPGSNMIFSIRDATVGGGGRGVMAPAGMAGIPRVPLGASMVPGVHPFAPLMIVPTPSSSAMDISSSSSSSSCATGVGTGAGASAGAGPPATQSPPPVTAQQISMATANMTIPSPLELQEEYHYKRDLKKKYYQQLRRTTSMFERSWMEAVNPTTKMTTATSTATTSTTTTVASSRRSSVMGATMPPAGLAPPPLLPLGAATTAAGVHPLQDVESLEKRPTISGQAGSSTGGGPLSGPSPVGRQPPTALAATASELPSHLASYYMPPSVFRTVAEVEAEVEAERRRREEELKESFFNLPSPTPSEVLQQQQQQQEKAVPLSPTLDTSKAKKEDAKAVNRDGLGIHSQQQQHRDVRMENASSSLSRNESVSVKTAISPPKMETSIHPLAKAPSGGEGSGMEWEKEPPSSLRPPIRPGMAPTAPDLEPRVHHPLSQGAVVVGTSPAVLASAMVMQQQAPHPVLQPPQQQQQLQHPPPSNPSNSQPPPLISRPPPPPLSSSPSPLSLLGRPLAPPLKSPADSSPLASPLRNLAVSNVAVGVCGVQSPQAHPTHAVEATVPGMFPSATVRTVAGSDTLAEAGVYPRIAQQQQQQQQPPPPPPQQQQQQQQRQPPSLPLPRLSSSTLSSSTSLSSSSSSPSSAIPVHPAAVERTHGGDASLPSYHPHHHHHYHHHHHPLLPLRPAPAQPPQLQLSPSQQQQQQEQQQQQQQKSSSTV</sequence>
<feature type="region of interest" description="Disordered" evidence="1">
    <location>
        <begin position="693"/>
        <end position="730"/>
    </location>
</feature>
<feature type="region of interest" description="Disordered" evidence="1">
    <location>
        <begin position="845"/>
        <end position="878"/>
    </location>
</feature>
<feature type="compositionally biased region" description="Polar residues" evidence="1">
    <location>
        <begin position="489"/>
        <end position="500"/>
    </location>
</feature>
<name>A0A9P6Q2B9_9FUNG</name>
<evidence type="ECO:0000313" key="2">
    <source>
        <dbReference type="EMBL" id="KAG0256869.1"/>
    </source>
</evidence>
<feature type="region of interest" description="Disordered" evidence="1">
    <location>
        <begin position="540"/>
        <end position="593"/>
    </location>
</feature>
<feature type="compositionally biased region" description="Low complexity" evidence="1">
    <location>
        <begin position="1147"/>
        <end position="1156"/>
    </location>
</feature>
<feature type="compositionally biased region" description="Low complexity" evidence="1">
    <location>
        <begin position="359"/>
        <end position="370"/>
    </location>
</feature>
<feature type="region of interest" description="Disordered" evidence="1">
    <location>
        <begin position="1"/>
        <end position="143"/>
    </location>
</feature>
<feature type="region of interest" description="Disordered" evidence="1">
    <location>
        <begin position="1216"/>
        <end position="1344"/>
    </location>
</feature>
<feature type="compositionally biased region" description="Basic and acidic residues" evidence="1">
    <location>
        <begin position="959"/>
        <end position="970"/>
    </location>
</feature>
<feature type="compositionally biased region" description="Polar residues" evidence="1">
    <location>
        <begin position="929"/>
        <end position="939"/>
    </location>
</feature>
<accession>A0A9P6Q2B9</accession>
<protein>
    <submittedName>
        <fullName evidence="2">Uncharacterized protein</fullName>
    </submittedName>
</protein>
<feature type="compositionally biased region" description="Low complexity" evidence="1">
    <location>
        <begin position="1317"/>
        <end position="1344"/>
    </location>
</feature>
<feature type="compositionally biased region" description="Acidic residues" evidence="1">
    <location>
        <begin position="284"/>
        <end position="301"/>
    </location>
</feature>
<feature type="compositionally biased region" description="Polar residues" evidence="1">
    <location>
        <begin position="470"/>
        <end position="480"/>
    </location>
</feature>
<keyword evidence="3" id="KW-1185">Reference proteome</keyword>
<feature type="compositionally biased region" description="Low complexity" evidence="1">
    <location>
        <begin position="1129"/>
        <end position="1140"/>
    </location>
</feature>
<feature type="compositionally biased region" description="Low complexity" evidence="1">
    <location>
        <begin position="1232"/>
        <end position="1269"/>
    </location>
</feature>
<feature type="compositionally biased region" description="Low complexity" evidence="1">
    <location>
        <begin position="191"/>
        <end position="242"/>
    </location>
</feature>
<feature type="compositionally biased region" description="Basic and acidic residues" evidence="1">
    <location>
        <begin position="540"/>
        <end position="554"/>
    </location>
</feature>
<comment type="caution">
    <text evidence="2">The sequence shown here is derived from an EMBL/GenBank/DDBJ whole genome shotgun (WGS) entry which is preliminary data.</text>
</comment>
<dbReference type="Proteomes" id="UP000807716">
    <property type="component" value="Unassembled WGS sequence"/>
</dbReference>
<feature type="compositionally biased region" description="Basic and acidic residues" evidence="1">
    <location>
        <begin position="913"/>
        <end position="925"/>
    </location>
</feature>